<sequence>MAAARHKIIVGLDYGTTYLGISYVTSNEKSFDKIEVINQWPGTPESVFKVPTRIAYAFENENLTTNQWGYTATPNMEPYLWTKLLLDRNTKLTDYDDPTLDDLLGKGIMRLPESKSAREVCSNFLKCLCEHMVAVLTKKYSSRIFDITPVEVWITLPAIWSDAARDATKSAAMSAASHHESALDPISPGDDILVCDCGGGTVDITTYNIISCRPKLEFKELCVGIGGKCGSTSIDRNFNIWMLKTFGKAYENVQPKRRGPGSNFMRSFETAKRTFSGDFPNADGMQDIEVEHINMKTLSTPKYDADEATLKFSCMDMKAFFDPVIDDIIRLVKSQVKHAKSNNHNIKRIILNGQIQLTCPPQCQAAVVKGAAIRGLEGLKPRSRQARRHYGYGIALPFRKHADPEWLGYIDNFNGQKYCKGRMNWQVSKGQNLEDGAVMKSAVQFKFEDKELTKHITLWSCNEDIAPEYSHRATVQKVGEVQVVFQKKDLKNARRKHNKSLKKYVREVDGNIEVNMATEQCTLTVKTFVNDREAGQATIDFLQD</sequence>
<dbReference type="AlphaFoldDB" id="A0A6A6B2S7"/>
<dbReference type="SUPFAM" id="SSF53067">
    <property type="entry name" value="Actin-like ATPase domain"/>
    <property type="match status" value="2"/>
</dbReference>
<dbReference type="EMBL" id="ML995504">
    <property type="protein sequence ID" value="KAF2137317.1"/>
    <property type="molecule type" value="Genomic_DNA"/>
</dbReference>
<name>A0A6A6B2S7_9PEZI</name>
<reference evidence="1" key="1">
    <citation type="journal article" date="2020" name="Stud. Mycol.">
        <title>101 Dothideomycetes genomes: a test case for predicting lifestyles and emergence of pathogens.</title>
        <authorList>
            <person name="Haridas S."/>
            <person name="Albert R."/>
            <person name="Binder M."/>
            <person name="Bloem J."/>
            <person name="Labutti K."/>
            <person name="Salamov A."/>
            <person name="Andreopoulos B."/>
            <person name="Baker S."/>
            <person name="Barry K."/>
            <person name="Bills G."/>
            <person name="Bluhm B."/>
            <person name="Cannon C."/>
            <person name="Castanera R."/>
            <person name="Culley D."/>
            <person name="Daum C."/>
            <person name="Ezra D."/>
            <person name="Gonzalez J."/>
            <person name="Henrissat B."/>
            <person name="Kuo A."/>
            <person name="Liang C."/>
            <person name="Lipzen A."/>
            <person name="Lutzoni F."/>
            <person name="Magnuson J."/>
            <person name="Mondo S."/>
            <person name="Nolan M."/>
            <person name="Ohm R."/>
            <person name="Pangilinan J."/>
            <person name="Park H.-J."/>
            <person name="Ramirez L."/>
            <person name="Alfaro M."/>
            <person name="Sun H."/>
            <person name="Tritt A."/>
            <person name="Yoshinaga Y."/>
            <person name="Zwiers L.-H."/>
            <person name="Turgeon B."/>
            <person name="Goodwin S."/>
            <person name="Spatafora J."/>
            <person name="Crous P."/>
            <person name="Grigoriev I."/>
        </authorList>
    </citation>
    <scope>NUCLEOTIDE SEQUENCE</scope>
    <source>
        <strain evidence="1">CBS 121167</strain>
    </source>
</reference>
<dbReference type="InterPro" id="IPR043129">
    <property type="entry name" value="ATPase_NBD"/>
</dbReference>
<proteinExistence type="predicted"/>
<dbReference type="PANTHER" id="PTHR14187">
    <property type="entry name" value="ALPHA KINASE/ELONGATION FACTOR 2 KINASE"/>
    <property type="match status" value="1"/>
</dbReference>
<evidence type="ECO:0000313" key="2">
    <source>
        <dbReference type="Proteomes" id="UP000799438"/>
    </source>
</evidence>
<keyword evidence="2" id="KW-1185">Reference proteome</keyword>
<gene>
    <name evidence="1" type="ORF">K452DRAFT_341303</name>
</gene>
<dbReference type="CDD" id="cd10170">
    <property type="entry name" value="ASKHA_NBD_HSP70"/>
    <property type="match status" value="1"/>
</dbReference>
<dbReference type="Proteomes" id="UP000799438">
    <property type="component" value="Unassembled WGS sequence"/>
</dbReference>
<dbReference type="PANTHER" id="PTHR14187:SF81">
    <property type="entry name" value="HSP70 FAMILY PROTEIN (AFU_ORTHOLOGUE AFUA_4G14040)"/>
    <property type="match status" value="1"/>
</dbReference>
<evidence type="ECO:0000313" key="1">
    <source>
        <dbReference type="EMBL" id="KAF2137317.1"/>
    </source>
</evidence>
<organism evidence="1 2">
    <name type="scientific">Aplosporella prunicola CBS 121167</name>
    <dbReference type="NCBI Taxonomy" id="1176127"/>
    <lineage>
        <taxon>Eukaryota</taxon>
        <taxon>Fungi</taxon>
        <taxon>Dikarya</taxon>
        <taxon>Ascomycota</taxon>
        <taxon>Pezizomycotina</taxon>
        <taxon>Dothideomycetes</taxon>
        <taxon>Dothideomycetes incertae sedis</taxon>
        <taxon>Botryosphaeriales</taxon>
        <taxon>Aplosporellaceae</taxon>
        <taxon>Aplosporella</taxon>
    </lineage>
</organism>
<dbReference type="OrthoDB" id="2963168at2759"/>
<protein>
    <submittedName>
        <fullName evidence="1">Uncharacterized protein</fullName>
    </submittedName>
</protein>
<accession>A0A6A6B2S7</accession>
<dbReference type="GeneID" id="54302877"/>
<dbReference type="RefSeq" id="XP_033393035.1">
    <property type="nucleotide sequence ID" value="XM_033545371.1"/>
</dbReference>
<dbReference type="Gene3D" id="3.30.420.40">
    <property type="match status" value="1"/>
</dbReference>